<keyword evidence="2" id="KW-0812">Transmembrane</keyword>
<dbReference type="Pfam" id="PF02321">
    <property type="entry name" value="OEP"/>
    <property type="match status" value="2"/>
</dbReference>
<protein>
    <submittedName>
        <fullName evidence="6">Probable efflux pump outer membrane protein ttgC</fullName>
    </submittedName>
    <submittedName>
        <fullName evidence="5">TolC family protein</fullName>
    </submittedName>
</protein>
<evidence type="ECO:0000256" key="1">
    <source>
        <dbReference type="ARBA" id="ARBA00007613"/>
    </source>
</evidence>
<keyword evidence="2" id="KW-0732">Signal</keyword>
<evidence type="ECO:0000256" key="2">
    <source>
        <dbReference type="RuleBase" id="RU362097"/>
    </source>
</evidence>
<dbReference type="AlphaFoldDB" id="A0A378XG92"/>
<reference evidence="6 7" key="1">
    <citation type="submission" date="2018-06" db="EMBL/GenBank/DDBJ databases">
        <authorList>
            <consortium name="Pathogen Informatics"/>
            <person name="Doyle S."/>
        </authorList>
    </citation>
    <scope>NUCLEOTIDE SEQUENCE [LARGE SCALE GENOMIC DNA]</scope>
    <source>
        <strain evidence="6 7">NCTC11997</strain>
    </source>
</reference>
<keyword evidence="3" id="KW-0175">Coiled coil</keyword>
<dbReference type="STRING" id="1122619.GCA_000373745_01979"/>
<dbReference type="PROSITE" id="PS51257">
    <property type="entry name" value="PROKAR_LIPOPROTEIN"/>
    <property type="match status" value="1"/>
</dbReference>
<feature type="signal peptide" evidence="2">
    <location>
        <begin position="1"/>
        <end position="22"/>
    </location>
</feature>
<dbReference type="RefSeq" id="WP_018575159.1">
    <property type="nucleotide sequence ID" value="NZ_CP065725.1"/>
</dbReference>
<dbReference type="NCBIfam" id="TIGR01845">
    <property type="entry name" value="outer_NodT"/>
    <property type="match status" value="1"/>
</dbReference>
<evidence type="ECO:0000256" key="4">
    <source>
        <dbReference type="SAM" id="MobiDB-lite"/>
    </source>
</evidence>
<dbReference type="PANTHER" id="PTHR30203">
    <property type="entry name" value="OUTER MEMBRANE CATION EFFLUX PROTEIN"/>
    <property type="match status" value="1"/>
</dbReference>
<dbReference type="InterPro" id="IPR010131">
    <property type="entry name" value="MdtP/NodT-like"/>
</dbReference>
<keyword evidence="2" id="KW-0449">Lipoprotein</keyword>
<proteinExistence type="inferred from homology"/>
<evidence type="ECO:0000313" key="5">
    <source>
        <dbReference type="EMBL" id="QPT39307.1"/>
    </source>
</evidence>
<evidence type="ECO:0000313" key="6">
    <source>
        <dbReference type="EMBL" id="SUA55584.1"/>
    </source>
</evidence>
<feature type="coiled-coil region" evidence="3">
    <location>
        <begin position="65"/>
        <end position="95"/>
    </location>
</feature>
<sequence>MSYFNPKPLALILITSLLTACAGTDLNLKSDVELPDSFEYSLGSMAVDLDRWWLSWEDPQLTELIELALNNNKDLAATRANLESARAMARAARANLGPEVGATATAIGTANRVRNPIGRDARELLGTLDTNLGDKHLSLDAAGLSGGLAASWEPDFFGHKQADIDAATQGAIARAEEWHAAQMLLSTDIANYYSQWMYFGEKQRLSSQQIQHLNSLLRYVNGRFEAGQATAYDRLQIETQIQAATAARTILEAQKAEAERRISVLIGQVPQHFKLKPTQRLLATQTPPMPSGQTPANVLNRRPDIRANQALVYAASAQLASAQADLLPRFKINFLGQGGVISLDSDLPDMHGFSSLVSVGVQLPIFTAGRIQANIDSKDAKLRAALLEYDHSVLSALADVDSAYHAQYLLRQQADQLQEANNRSRRQVTAATKLFEHGEATLDRVLESRLQLNELQTQLLELNLAKSQAMLDLYKALGGGWQAEDNTGTGQSDSGLLNDGSHSTSLSS</sequence>
<comment type="subcellular location">
    <subcellularLocation>
        <location evidence="2">Cell membrane</location>
        <topology evidence="2">Lipid-anchor</topology>
    </subcellularLocation>
</comment>
<reference evidence="5 8" key="2">
    <citation type="submission" date="2020-12" db="EMBL/GenBank/DDBJ databases">
        <title>FDA dAtabase for Regulatory Grade micrObial Sequences (FDA-ARGOS): Supporting development and validation of Infectious Disease Dx tests.</title>
        <authorList>
            <person name="Sproer C."/>
            <person name="Gronow S."/>
            <person name="Severitt S."/>
            <person name="Schroder I."/>
            <person name="Tallon L."/>
            <person name="Sadzewicz L."/>
            <person name="Zhao X."/>
            <person name="Boylan J."/>
            <person name="Ott S."/>
            <person name="Bowen H."/>
            <person name="Vavikolanu K."/>
            <person name="Mehta A."/>
            <person name="Aluvathingal J."/>
            <person name="Nadendla S."/>
            <person name="Lowell S."/>
            <person name="Myers T."/>
            <person name="Yan Y."/>
            <person name="Sichtig H."/>
        </authorList>
    </citation>
    <scope>NUCLEOTIDE SEQUENCE [LARGE SCALE GENOMIC DNA]</scope>
    <source>
        <strain evidence="5 8">FDAARGOS_872</strain>
    </source>
</reference>
<dbReference type="SUPFAM" id="SSF56954">
    <property type="entry name" value="Outer membrane efflux proteins (OEP)"/>
    <property type="match status" value="1"/>
</dbReference>
<accession>A0A378XG92</accession>
<dbReference type="Proteomes" id="UP000254603">
    <property type="component" value="Unassembled WGS sequence"/>
</dbReference>
<dbReference type="Proteomes" id="UP000594903">
    <property type="component" value="Chromosome"/>
</dbReference>
<feature type="region of interest" description="Disordered" evidence="4">
    <location>
        <begin position="485"/>
        <end position="508"/>
    </location>
</feature>
<dbReference type="Gene3D" id="1.20.1600.10">
    <property type="entry name" value="Outer membrane efflux proteins (OEP)"/>
    <property type="match status" value="1"/>
</dbReference>
<dbReference type="EMBL" id="UGSB01000001">
    <property type="protein sequence ID" value="SUA55584.1"/>
    <property type="molecule type" value="Genomic_DNA"/>
</dbReference>
<dbReference type="PANTHER" id="PTHR30203:SF30">
    <property type="entry name" value="OUTER MEMBRANE PROTEIN-RELATED"/>
    <property type="match status" value="1"/>
</dbReference>
<evidence type="ECO:0000313" key="8">
    <source>
        <dbReference type="Proteomes" id="UP000594903"/>
    </source>
</evidence>
<keyword evidence="2" id="KW-0564">Palmitate</keyword>
<name>A0A378XG92_9BURK</name>
<dbReference type="EMBL" id="CP065725">
    <property type="protein sequence ID" value="QPT39307.1"/>
    <property type="molecule type" value="Genomic_DNA"/>
</dbReference>
<organism evidence="6 7">
    <name type="scientific">Oligella ureolytica</name>
    <dbReference type="NCBI Taxonomy" id="90244"/>
    <lineage>
        <taxon>Bacteria</taxon>
        <taxon>Pseudomonadati</taxon>
        <taxon>Pseudomonadota</taxon>
        <taxon>Betaproteobacteria</taxon>
        <taxon>Burkholderiales</taxon>
        <taxon>Alcaligenaceae</taxon>
        <taxon>Oligella</taxon>
    </lineage>
</organism>
<dbReference type="Gene3D" id="2.20.200.10">
    <property type="entry name" value="Outer membrane efflux proteins (OEP)"/>
    <property type="match status" value="1"/>
</dbReference>
<feature type="chain" id="PRO_5016486140" evidence="2">
    <location>
        <begin position="23"/>
        <end position="508"/>
    </location>
</feature>
<comment type="similarity">
    <text evidence="1 2">Belongs to the outer membrane factor (OMF) (TC 1.B.17) family.</text>
</comment>
<keyword evidence="8" id="KW-1185">Reference proteome</keyword>
<dbReference type="InterPro" id="IPR003423">
    <property type="entry name" value="OMP_efflux"/>
</dbReference>
<keyword evidence="2" id="KW-1134">Transmembrane beta strand</keyword>
<evidence type="ECO:0000256" key="3">
    <source>
        <dbReference type="SAM" id="Coils"/>
    </source>
</evidence>
<gene>
    <name evidence="6" type="primary">ttgC</name>
    <name evidence="5" type="ORF">I6G29_09000</name>
    <name evidence="6" type="ORF">NCTC11997_01864</name>
</gene>
<keyword evidence="2" id="KW-0472">Membrane</keyword>
<dbReference type="OrthoDB" id="9770517at2"/>
<feature type="coiled-coil region" evidence="3">
    <location>
        <begin position="414"/>
        <end position="472"/>
    </location>
</feature>
<evidence type="ECO:0000313" key="7">
    <source>
        <dbReference type="Proteomes" id="UP000254603"/>
    </source>
</evidence>
<dbReference type="GO" id="GO:0015562">
    <property type="term" value="F:efflux transmembrane transporter activity"/>
    <property type="evidence" value="ECO:0007669"/>
    <property type="project" value="InterPro"/>
</dbReference>
<dbReference type="GO" id="GO:0005886">
    <property type="term" value="C:plasma membrane"/>
    <property type="evidence" value="ECO:0007669"/>
    <property type="project" value="UniProtKB-SubCell"/>
</dbReference>